<proteinExistence type="inferred from homology"/>
<accession>A0A150Y3Z5</accession>
<evidence type="ECO:0000256" key="4">
    <source>
        <dbReference type="ARBA" id="ARBA00022842"/>
    </source>
</evidence>
<dbReference type="InterPro" id="IPR023198">
    <property type="entry name" value="PGP-like_dom2"/>
</dbReference>
<evidence type="ECO:0000313" key="7">
    <source>
        <dbReference type="Proteomes" id="UP000075663"/>
    </source>
</evidence>
<keyword evidence="6" id="KW-0378">Hydrolase</keyword>
<dbReference type="PANTHER" id="PTHR46193">
    <property type="entry name" value="6-PHOSPHOGLUCONATE PHOSPHATASE"/>
    <property type="match status" value="1"/>
</dbReference>
<comment type="cofactor">
    <cofactor evidence="1">
        <name>Mg(2+)</name>
        <dbReference type="ChEBI" id="CHEBI:18420"/>
    </cofactor>
</comment>
<evidence type="ECO:0000313" key="6">
    <source>
        <dbReference type="EMBL" id="KYG85687.1"/>
    </source>
</evidence>
<dbReference type="InterPro" id="IPR051600">
    <property type="entry name" value="Beta-PGM-like"/>
</dbReference>
<keyword evidence="3" id="KW-0479">Metal-binding</keyword>
<dbReference type="CDD" id="cd07505">
    <property type="entry name" value="HAD_BPGM-like"/>
    <property type="match status" value="1"/>
</dbReference>
<comment type="similarity">
    <text evidence="2">Belongs to the HAD-like hydrolase superfamily. CbbY/CbbZ/Gph/YieH family.</text>
</comment>
<dbReference type="InterPro" id="IPR041492">
    <property type="entry name" value="HAD_2"/>
</dbReference>
<dbReference type="PRINTS" id="PR00413">
    <property type="entry name" value="HADHALOGNASE"/>
</dbReference>
<dbReference type="SFLD" id="SFLDG01129">
    <property type="entry name" value="C1.5:_HAD__Beta-PGM__Phosphata"/>
    <property type="match status" value="1"/>
</dbReference>
<reference evidence="6 7" key="1">
    <citation type="submission" date="2016-01" db="EMBL/GenBank/DDBJ databases">
        <title>Genome sequencing of Roseivirga seohaensis SW-152.</title>
        <authorList>
            <person name="Selvaratnam C."/>
            <person name="Thevarajoo S."/>
            <person name="Goh K.M."/>
            <person name="Ee R."/>
            <person name="Chan K.-G."/>
            <person name="Chong C.S."/>
        </authorList>
    </citation>
    <scope>NUCLEOTIDE SEQUENCE [LARGE SCALE GENOMIC DNA]</scope>
    <source>
        <strain evidence="6 7">SW-152</strain>
    </source>
</reference>
<dbReference type="RefSeq" id="WP_062299373.1">
    <property type="nucleotide sequence ID" value="NZ_LRPB01000001.1"/>
</dbReference>
<evidence type="ECO:0000256" key="5">
    <source>
        <dbReference type="ARBA" id="ARBA00023277"/>
    </source>
</evidence>
<dbReference type="InterPro" id="IPR036412">
    <property type="entry name" value="HAD-like_sf"/>
</dbReference>
<evidence type="ECO:0000256" key="1">
    <source>
        <dbReference type="ARBA" id="ARBA00001946"/>
    </source>
</evidence>
<dbReference type="Gene3D" id="3.40.50.1000">
    <property type="entry name" value="HAD superfamily/HAD-like"/>
    <property type="match status" value="1"/>
</dbReference>
<dbReference type="GO" id="GO:0046872">
    <property type="term" value="F:metal ion binding"/>
    <property type="evidence" value="ECO:0007669"/>
    <property type="project" value="UniProtKB-KW"/>
</dbReference>
<dbReference type="SUPFAM" id="SSF56784">
    <property type="entry name" value="HAD-like"/>
    <property type="match status" value="1"/>
</dbReference>
<evidence type="ECO:0000256" key="3">
    <source>
        <dbReference type="ARBA" id="ARBA00022723"/>
    </source>
</evidence>
<dbReference type="SFLD" id="SFLDG01135">
    <property type="entry name" value="C1.5.6:_HAD__Beta-PGM__Phospha"/>
    <property type="match status" value="1"/>
</dbReference>
<dbReference type="Pfam" id="PF13419">
    <property type="entry name" value="HAD_2"/>
    <property type="match status" value="1"/>
</dbReference>
<organism evidence="6 7">
    <name type="scientific">Roseivirga seohaensis</name>
    <dbReference type="NCBI Taxonomy" id="1914963"/>
    <lineage>
        <taxon>Bacteria</taxon>
        <taxon>Pseudomonadati</taxon>
        <taxon>Bacteroidota</taxon>
        <taxon>Cytophagia</taxon>
        <taxon>Cytophagales</taxon>
        <taxon>Roseivirgaceae</taxon>
        <taxon>Roseivirga</taxon>
    </lineage>
</organism>
<sequence>MKAIIFDMDGVIVDSEKLWSQAEREVFGSLGVQVTNDLSILTQSMTTTEVTKFWYERFPWLHKSEEEVEQMVIARVIQLINEEDCVISGIKNFMEKITKEGFKIGVATNSPYSIIPAVLRKANISHLVDTISSAEFEENGKPQPDVYLNALKKLNLTADQCIAIEDSNSGIRAAKTAGLKVIAFSKYSSMIVEETYLEVQSFEDIDFKLLPSSSPART</sequence>
<dbReference type="GO" id="GO:0016787">
    <property type="term" value="F:hydrolase activity"/>
    <property type="evidence" value="ECO:0007669"/>
    <property type="project" value="UniProtKB-KW"/>
</dbReference>
<dbReference type="SFLD" id="SFLDS00003">
    <property type="entry name" value="Haloacid_Dehalogenase"/>
    <property type="match status" value="1"/>
</dbReference>
<dbReference type="EMBL" id="LRPB01000001">
    <property type="protein sequence ID" value="KYG85687.1"/>
    <property type="molecule type" value="Genomic_DNA"/>
</dbReference>
<dbReference type="NCBIfam" id="TIGR01509">
    <property type="entry name" value="HAD-SF-IA-v3"/>
    <property type="match status" value="1"/>
</dbReference>
<dbReference type="STRING" id="1914963.AWW67_00120"/>
<gene>
    <name evidence="6" type="ORF">AWW67_00120</name>
</gene>
<dbReference type="Proteomes" id="UP000075663">
    <property type="component" value="Unassembled WGS sequence"/>
</dbReference>
<keyword evidence="4" id="KW-0460">Magnesium</keyword>
<dbReference type="Gene3D" id="1.10.150.240">
    <property type="entry name" value="Putative phosphatase, domain 2"/>
    <property type="match status" value="1"/>
</dbReference>
<comment type="caution">
    <text evidence="6">The sequence shown here is derived from an EMBL/GenBank/DDBJ whole genome shotgun (WGS) entry which is preliminary data.</text>
</comment>
<keyword evidence="5" id="KW-0119">Carbohydrate metabolism</keyword>
<protein>
    <submittedName>
        <fullName evidence="6">HAD family hydrolase</fullName>
    </submittedName>
</protein>
<dbReference type="InterPro" id="IPR023214">
    <property type="entry name" value="HAD_sf"/>
</dbReference>
<dbReference type="AlphaFoldDB" id="A0A150Y3Z5"/>
<dbReference type="InterPro" id="IPR006439">
    <property type="entry name" value="HAD-SF_hydro_IA"/>
</dbReference>
<evidence type="ECO:0000256" key="2">
    <source>
        <dbReference type="ARBA" id="ARBA00006171"/>
    </source>
</evidence>
<dbReference type="PANTHER" id="PTHR46193:SF18">
    <property type="entry name" value="HEXITOL PHOSPHATASE B"/>
    <property type="match status" value="1"/>
</dbReference>
<name>A0A150Y3Z5_9BACT</name>